<sequence length="1167" mass="131796">MSSFKHTAQELIQYVFAPKIAVVSSSGAEAICQKNNLTFVQLVRPFCTLKNEATIRDPSNFSFTLKHFHVCMRDIWWQPPQPALAKKLLNDAVTSSPIPDDSNKTTVIIGSYELNIHTSTPWFEAYRDVFFQAIYPSEHEFSQHYVACIYVVSSQHTSPLEEFQRLHHEQQQHFQRTAQQAKWFLPQIVKYYVLLHDLVEGDLSVAESAFHSIKMTYGAQFCYLLQINSHQDITVSGINDTQKTSTLPDSWKQFLHQTVEKPPSQGKDVEIPSALTDGTFNNFVEVGQEAQLHVDYNGETEKPVNDVLMSHPLSEESDSSPVSQTPLDSLTSSWSSQTSAKWSSASQPHGMCLSVSDIDNIKNFVQEFCLQALMPFAERQIRHLSEQVANRKGLHRSLFSATKKWFGSSKPGLQGVTPASNSVVYSQDAPELQVRRLGDLAFMFRLYDLSYQAYHNAKREFNSDQAWLYCAGAMEMAALSVFMIGNLSQRPYPFHYMESAISMYLNTCKMIHLATRATLLSTDCLRAMGMYSDAALQFIRMTSEDSDLRSALLLEQAAHCFLKNKLPMVRKYAFHVILAGHRFSKAGQRRHSLRSYRDALQVYKDRGWSLAQDHIYFTVGRQSQNLKHLEDACSAFRALLTDKSQQPVAQQAAFLREYLFVQKQFLTQSTDVNSLPVLPLPYIDYQSTKVLFDQPLSVLCDGSDLVQSRGFDDDLDSESWRKLEEMLIVKARGSLPVLHRPQVRCMSNKTDNSNRPTAVVGERTTILLYMKNPLRVPILLSNLYLLWTFIPVKESNQHVVEHISNDQNAGKVPLSVTPYAVGELHVTGLSYGLGLQKEPTDTKSTSISVQGKQPLRVKGMRLNNTKTEKLKKIYAPDYRFHMLVVPPMPRLQIKFTGFPKSLLCGEVIKLTVHLRNVGQQSLRQLFVASTTPELFSFGTLDHEEDNPSNWQVYHQTNNQSMHSGPVIAEWPNIERVSHLLLTDECLQPGQDISLPLWVRGSDQPGEQQLHFLFYYEPSETAFKLKHRLLQHTIHFTLKPSLHVETMALRSGVVPSDARSNQDSVNSLIINLKVQNISQTPYSEGATVTVVQVSGVSQDWSVASVFDQQKQGSMTVKPEESCHLSLRAVPCASRNTAANVRAVEVLQIAISSAYYDASMRGISGLGRS</sequence>
<feature type="region of interest" description="Disordered" evidence="1">
    <location>
        <begin position="311"/>
        <end position="331"/>
    </location>
</feature>
<feature type="domain" description="TPPC8 third Ig-like" evidence="4">
    <location>
        <begin position="1032"/>
        <end position="1136"/>
    </location>
</feature>
<gene>
    <name evidence="6" type="primary">LOC106459973</name>
</gene>
<organism evidence="5 6">
    <name type="scientific">Limulus polyphemus</name>
    <name type="common">Atlantic horseshoe crab</name>
    <dbReference type="NCBI Taxonomy" id="6850"/>
    <lineage>
        <taxon>Eukaryota</taxon>
        <taxon>Metazoa</taxon>
        <taxon>Ecdysozoa</taxon>
        <taxon>Arthropoda</taxon>
        <taxon>Chelicerata</taxon>
        <taxon>Merostomata</taxon>
        <taxon>Xiphosura</taxon>
        <taxon>Limulidae</taxon>
        <taxon>Limulus</taxon>
    </lineage>
</organism>
<dbReference type="RefSeq" id="XP_022242260.1">
    <property type="nucleotide sequence ID" value="XM_022386552.1"/>
</dbReference>
<dbReference type="GeneID" id="106459973"/>
<evidence type="ECO:0000313" key="6">
    <source>
        <dbReference type="RefSeq" id="XP_022242260.1"/>
    </source>
</evidence>
<evidence type="ECO:0000256" key="1">
    <source>
        <dbReference type="SAM" id="MobiDB-lite"/>
    </source>
</evidence>
<dbReference type="InterPro" id="IPR058540">
    <property type="entry name" value="Ig_TPPC8_3rd"/>
</dbReference>
<dbReference type="PANTHER" id="PTHR12975">
    <property type="entry name" value="TRANSPORT PROTEIN TRAPP"/>
    <property type="match status" value="1"/>
</dbReference>
<feature type="domain" description="TPPC8 first Ig-like" evidence="3">
    <location>
        <begin position="714"/>
        <end position="809"/>
    </location>
</feature>
<evidence type="ECO:0000259" key="4">
    <source>
        <dbReference type="Pfam" id="PF24546"/>
    </source>
</evidence>
<keyword evidence="5" id="KW-1185">Reference proteome</keyword>
<proteinExistence type="predicted"/>
<evidence type="ECO:0000259" key="2">
    <source>
        <dbReference type="Pfam" id="PF24544"/>
    </source>
</evidence>
<evidence type="ECO:0000259" key="3">
    <source>
        <dbReference type="Pfam" id="PF24545"/>
    </source>
</evidence>
<accession>A0ABM1SF55</accession>
<name>A0ABM1SF55_LIMPO</name>
<protein>
    <submittedName>
        <fullName evidence="6">Trafficking protein particle complex subunit 8-like</fullName>
    </submittedName>
</protein>
<dbReference type="PANTHER" id="PTHR12975:SF6">
    <property type="entry name" value="TRAFFICKING PROTEIN PARTICLE COMPLEX SUBUNIT 8"/>
    <property type="match status" value="1"/>
</dbReference>
<reference evidence="6" key="1">
    <citation type="submission" date="2025-08" db="UniProtKB">
        <authorList>
            <consortium name="RefSeq"/>
        </authorList>
    </citation>
    <scope>IDENTIFICATION</scope>
    <source>
        <tissue evidence="6">Muscle</tissue>
    </source>
</reference>
<dbReference type="InterPro" id="IPR024420">
    <property type="entry name" value="TRAPP_III_complex_Trs85"/>
</dbReference>
<evidence type="ECO:0000313" key="5">
    <source>
        <dbReference type="Proteomes" id="UP000694941"/>
    </source>
</evidence>
<dbReference type="Pfam" id="PF24545">
    <property type="entry name" value="Ig_TPPC8_1st"/>
    <property type="match status" value="2"/>
</dbReference>
<feature type="domain" description="TPPC8 first Ig-like" evidence="3">
    <location>
        <begin position="811"/>
        <end position="903"/>
    </location>
</feature>
<feature type="compositionally biased region" description="Polar residues" evidence="1">
    <location>
        <begin position="319"/>
        <end position="328"/>
    </location>
</feature>
<feature type="domain" description="TPPC8 second Ig-like" evidence="2">
    <location>
        <begin position="904"/>
        <end position="1029"/>
    </location>
</feature>
<dbReference type="Pfam" id="PF24544">
    <property type="entry name" value="Ig_TPPC8_2nd"/>
    <property type="match status" value="1"/>
</dbReference>
<dbReference type="InterPro" id="IPR058538">
    <property type="entry name" value="Ig_TPPC8_2nd"/>
</dbReference>
<dbReference type="InterPro" id="IPR058541">
    <property type="entry name" value="Ig_TPPC8_1st"/>
</dbReference>
<dbReference type="Pfam" id="PF24546">
    <property type="entry name" value="Ig_TPPC8_3rd"/>
    <property type="match status" value="1"/>
</dbReference>
<dbReference type="Pfam" id="PF12739">
    <property type="entry name" value="TRAPPC-Trs85"/>
    <property type="match status" value="1"/>
</dbReference>
<dbReference type="Proteomes" id="UP000694941">
    <property type="component" value="Unplaced"/>
</dbReference>